<evidence type="ECO:0000313" key="2">
    <source>
        <dbReference type="Proteomes" id="UP000248783"/>
    </source>
</evidence>
<dbReference type="EMBL" id="QKWH01000026">
    <property type="protein sequence ID" value="PZR51506.1"/>
    <property type="molecule type" value="Genomic_DNA"/>
</dbReference>
<organism evidence="1 2">
    <name type="scientific">Xylanimonas oleitrophica</name>
    <dbReference type="NCBI Taxonomy" id="2607479"/>
    <lineage>
        <taxon>Bacteria</taxon>
        <taxon>Bacillati</taxon>
        <taxon>Actinomycetota</taxon>
        <taxon>Actinomycetes</taxon>
        <taxon>Micrococcales</taxon>
        <taxon>Promicromonosporaceae</taxon>
        <taxon>Xylanimonas</taxon>
    </lineage>
</organism>
<protein>
    <recommendedName>
        <fullName evidence="3">PKD domain-containing protein</fullName>
    </recommendedName>
</protein>
<reference evidence="1 2" key="1">
    <citation type="submission" date="2018-06" db="EMBL/GenBank/DDBJ databases">
        <title>Whole genome sequencing of a novel hydrocarbon degrading bacterial strain, PW21 isolated from oil contaminated produced water sample.</title>
        <authorList>
            <person name="Nagkirti P."/>
            <person name="Shaikh A."/>
            <person name="Gowdaman V."/>
            <person name="Engineer A.E."/>
            <person name="Dagar S."/>
            <person name="Dhakephalkar P.K."/>
        </authorList>
    </citation>
    <scope>NUCLEOTIDE SEQUENCE [LARGE SCALE GENOMIC DNA]</scope>
    <source>
        <strain evidence="1 2">PW21</strain>
    </source>
</reference>
<evidence type="ECO:0008006" key="3">
    <source>
        <dbReference type="Google" id="ProtNLM"/>
    </source>
</evidence>
<comment type="caution">
    <text evidence="1">The sequence shown here is derived from an EMBL/GenBank/DDBJ whole genome shotgun (WGS) entry which is preliminary data.</text>
</comment>
<proteinExistence type="predicted"/>
<sequence>FFRQTPTYCALRTLDDMGFPLVNPSGPSAVPAGERCGENAAVEITPADCEEGMYTLNPLWVQRLQDDGTYGPAEQVTERQCITPADLAAEAQRAFTTMQITPPPATVQGSRPLLVNVHYPVYTTAEPLTQTTTLLDVPVEVRAVPHQYTWDFDDPHSATGSRLTTTDPGMPWAPGDPEPDHTWIAHAYTSLGTGTAVSQTGNKYRQGVTVTLTTTWHGQFRIAGTPTWTTIPGQITTTSTTAPFTVTEART</sequence>
<feature type="non-terminal residue" evidence="1">
    <location>
        <position position="1"/>
    </location>
</feature>
<evidence type="ECO:0000313" key="1">
    <source>
        <dbReference type="EMBL" id="PZR51506.1"/>
    </source>
</evidence>
<dbReference type="Proteomes" id="UP000248783">
    <property type="component" value="Unassembled WGS sequence"/>
</dbReference>
<gene>
    <name evidence="1" type="ORF">DNL40_16105</name>
</gene>
<accession>A0A2W5WTD6</accession>
<feature type="non-terminal residue" evidence="1">
    <location>
        <position position="251"/>
    </location>
</feature>
<dbReference type="AlphaFoldDB" id="A0A2W5WTD6"/>
<keyword evidence="2" id="KW-1185">Reference proteome</keyword>
<dbReference type="RefSeq" id="WP_111252285.1">
    <property type="nucleotide sequence ID" value="NZ_QKWH01000026.1"/>
</dbReference>
<name>A0A2W5WTD6_9MICO</name>